<dbReference type="GO" id="GO:0008233">
    <property type="term" value="F:peptidase activity"/>
    <property type="evidence" value="ECO:0007669"/>
    <property type="project" value="UniProtKB-KW"/>
</dbReference>
<dbReference type="GO" id="GO:0005829">
    <property type="term" value="C:cytosol"/>
    <property type="evidence" value="ECO:0007669"/>
    <property type="project" value="TreeGrafter"/>
</dbReference>
<dbReference type="PANTHER" id="PTHR11735">
    <property type="entry name" value="TRNA N6-ADENOSINE THREONYLCARBAMOYLTRANSFERASE"/>
    <property type="match status" value="1"/>
</dbReference>
<evidence type="ECO:0000259" key="1">
    <source>
        <dbReference type="Pfam" id="PF00814"/>
    </source>
</evidence>
<dbReference type="InterPro" id="IPR000905">
    <property type="entry name" value="Gcp-like_dom"/>
</dbReference>
<feature type="domain" description="Gcp-like" evidence="1">
    <location>
        <begin position="36"/>
        <end position="146"/>
    </location>
</feature>
<reference evidence="2 3" key="1">
    <citation type="submission" date="2013-02" db="EMBL/GenBank/DDBJ databases">
        <title>A novel strain isolated from Lonar lake, Maharashtra, India.</title>
        <authorList>
            <person name="Singh A."/>
        </authorList>
    </citation>
    <scope>NUCLEOTIDE SEQUENCE [LARGE SCALE GENOMIC DNA]</scope>
    <source>
        <strain evidence="2 3">AK24</strain>
    </source>
</reference>
<sequence length="230" mass="25136">MTKILSIETAATVCSVAVHEQGKLLGLSELCVENIHGEKLIPIINELLLGLGLRGGEMDAIAVSKGPGSYTGLRIGVSSAKGLAYAWDLPLIGVDTLDALARQCLTYTGSEDVVIAALDARRMEVYAKVVDSRGAVLQDTSPIVVDSDTFRAFLDEGRMVYLIGNATAKLKEVLVHPNLLFVQRDNSAKTVGEIAFDRYRLGRFENLAYFEPNYLKEFMVLQSRKQLLNS</sequence>
<dbReference type="GO" id="GO:0002949">
    <property type="term" value="P:tRNA threonylcarbamoyladenosine modification"/>
    <property type="evidence" value="ECO:0007669"/>
    <property type="project" value="InterPro"/>
</dbReference>
<dbReference type="InterPro" id="IPR043129">
    <property type="entry name" value="ATPase_NBD"/>
</dbReference>
<dbReference type="Proteomes" id="UP000013909">
    <property type="component" value="Unassembled WGS sequence"/>
</dbReference>
<dbReference type="InterPro" id="IPR022496">
    <property type="entry name" value="T6A_TsaB"/>
</dbReference>
<evidence type="ECO:0000313" key="3">
    <source>
        <dbReference type="Proteomes" id="UP000013909"/>
    </source>
</evidence>
<organism evidence="2 3">
    <name type="scientific">Lunatimonas lonarensis</name>
    <dbReference type="NCBI Taxonomy" id="1232681"/>
    <lineage>
        <taxon>Bacteria</taxon>
        <taxon>Pseudomonadati</taxon>
        <taxon>Bacteroidota</taxon>
        <taxon>Cytophagia</taxon>
        <taxon>Cytophagales</taxon>
        <taxon>Cyclobacteriaceae</taxon>
    </lineage>
</organism>
<protein>
    <submittedName>
        <fullName evidence="2">Putative metal-dependent protease</fullName>
    </submittedName>
</protein>
<keyword evidence="2" id="KW-0645">Protease</keyword>
<gene>
    <name evidence="2" type="ORF">ADIS_1002</name>
</gene>
<comment type="caution">
    <text evidence="2">The sequence shown here is derived from an EMBL/GenBank/DDBJ whole genome shotgun (WGS) entry which is preliminary data.</text>
</comment>
<dbReference type="EMBL" id="AQHR01000034">
    <property type="protein sequence ID" value="EON78487.1"/>
    <property type="molecule type" value="Genomic_DNA"/>
</dbReference>
<dbReference type="CDD" id="cd24032">
    <property type="entry name" value="ASKHA_NBD_TsaB"/>
    <property type="match status" value="1"/>
</dbReference>
<evidence type="ECO:0000313" key="2">
    <source>
        <dbReference type="EMBL" id="EON78487.1"/>
    </source>
</evidence>
<dbReference type="PATRIC" id="fig|1288963.3.peg.1001"/>
<proteinExistence type="predicted"/>
<dbReference type="Gene3D" id="3.30.420.40">
    <property type="match status" value="2"/>
</dbReference>
<dbReference type="PANTHER" id="PTHR11735:SF11">
    <property type="entry name" value="TRNA THREONYLCARBAMOYLADENOSINE BIOSYNTHESIS PROTEIN TSAB"/>
    <property type="match status" value="1"/>
</dbReference>
<accession>R7ZWN1</accession>
<dbReference type="OrthoDB" id="9784166at2"/>
<keyword evidence="3" id="KW-1185">Reference proteome</keyword>
<keyword evidence="2" id="KW-0378">Hydrolase</keyword>
<dbReference type="NCBIfam" id="TIGR03725">
    <property type="entry name" value="T6A_YeaZ"/>
    <property type="match status" value="1"/>
</dbReference>
<name>R7ZWN1_9BACT</name>
<dbReference type="Pfam" id="PF00814">
    <property type="entry name" value="TsaD"/>
    <property type="match status" value="1"/>
</dbReference>
<dbReference type="STRING" id="1232681.ADIS_1002"/>
<dbReference type="GO" id="GO:0006508">
    <property type="term" value="P:proteolysis"/>
    <property type="evidence" value="ECO:0007669"/>
    <property type="project" value="UniProtKB-KW"/>
</dbReference>
<dbReference type="SUPFAM" id="SSF53067">
    <property type="entry name" value="Actin-like ATPase domain"/>
    <property type="match status" value="2"/>
</dbReference>
<dbReference type="AlphaFoldDB" id="R7ZWN1"/>
<dbReference type="RefSeq" id="WP_010853149.1">
    <property type="nucleotide sequence ID" value="NZ_AQHR01000034.1"/>
</dbReference>